<dbReference type="STRING" id="519442.Huta_0208"/>
<protein>
    <submittedName>
        <fullName evidence="4">Cobyrinic acid ac-diamide synthase</fullName>
    </submittedName>
</protein>
<dbReference type="InterPro" id="IPR027417">
    <property type="entry name" value="P-loop_NTPase"/>
</dbReference>
<dbReference type="AlphaFoldDB" id="C7NPU9"/>
<organism evidence="4 5">
    <name type="scientific">Halorhabdus utahensis (strain DSM 12940 / JCM 11049 / AX-2)</name>
    <dbReference type="NCBI Taxonomy" id="519442"/>
    <lineage>
        <taxon>Archaea</taxon>
        <taxon>Methanobacteriati</taxon>
        <taxon>Methanobacteriota</taxon>
        <taxon>Stenosarchaea group</taxon>
        <taxon>Halobacteria</taxon>
        <taxon>Halobacteriales</taxon>
        <taxon>Haloarculaceae</taxon>
        <taxon>Halorhabdus</taxon>
    </lineage>
</organism>
<evidence type="ECO:0000313" key="5">
    <source>
        <dbReference type="Proteomes" id="UP000002071"/>
    </source>
</evidence>
<dbReference type="RefSeq" id="WP_012795273.1">
    <property type="nucleotide sequence ID" value="NC_013158.1"/>
</dbReference>
<dbReference type="Pfam" id="PF23442">
    <property type="entry name" value="DUF7125"/>
    <property type="match status" value="1"/>
</dbReference>
<dbReference type="InterPro" id="IPR050625">
    <property type="entry name" value="ParA/MinD_ATPase"/>
</dbReference>
<gene>
    <name evidence="4" type="ordered locus">Huta_0208</name>
</gene>
<name>C7NPU9_HALUD</name>
<dbReference type="GO" id="GO:0016887">
    <property type="term" value="F:ATP hydrolysis activity"/>
    <property type="evidence" value="ECO:0007669"/>
    <property type="project" value="TreeGrafter"/>
</dbReference>
<proteinExistence type="predicted"/>
<reference evidence="4 5" key="1">
    <citation type="journal article" date="2009" name="Stand. Genomic Sci.">
        <title>Complete genome sequence of Halorhabdus utahensis type strain (AX-2).</title>
        <authorList>
            <person name="Anderson I."/>
            <person name="Tindall B.J."/>
            <person name="Pomrenke H."/>
            <person name="Goker M."/>
            <person name="Lapidus A."/>
            <person name="Nolan M."/>
            <person name="Copeland A."/>
            <person name="Glavina Del Rio T."/>
            <person name="Chen F."/>
            <person name="Tice H."/>
            <person name="Cheng J.F."/>
            <person name="Lucas S."/>
            <person name="Chertkov O."/>
            <person name="Bruce D."/>
            <person name="Brettin T."/>
            <person name="Detter J.C."/>
            <person name="Han C."/>
            <person name="Goodwin L."/>
            <person name="Land M."/>
            <person name="Hauser L."/>
            <person name="Chang Y.J."/>
            <person name="Jeffries C.D."/>
            <person name="Pitluck S."/>
            <person name="Pati A."/>
            <person name="Mavromatis K."/>
            <person name="Ivanova N."/>
            <person name="Ovchinnikova G."/>
            <person name="Chen A."/>
            <person name="Palaniappan K."/>
            <person name="Chain P."/>
            <person name="Rohde M."/>
            <person name="Bristow J."/>
            <person name="Eisen J.A."/>
            <person name="Markowitz V."/>
            <person name="Hugenholtz P."/>
            <person name="Kyrpides N.C."/>
            <person name="Klenk H.P."/>
        </authorList>
    </citation>
    <scope>NUCLEOTIDE SEQUENCE [LARGE SCALE GENOMIC DNA]</scope>
    <source>
        <strain evidence="5">DSM 12940 / JCM 11049 / AX-2</strain>
    </source>
</reference>
<dbReference type="EMBL" id="CP001687">
    <property type="protein sequence ID" value="ACV10396.1"/>
    <property type="molecule type" value="Genomic_DNA"/>
</dbReference>
<dbReference type="GO" id="GO:0005524">
    <property type="term" value="F:ATP binding"/>
    <property type="evidence" value="ECO:0007669"/>
    <property type="project" value="UniProtKB-KW"/>
</dbReference>
<keyword evidence="2" id="KW-0067">ATP-binding</keyword>
<dbReference type="GeneID" id="8382470"/>
<dbReference type="Gene3D" id="3.40.50.300">
    <property type="entry name" value="P-loop containing nucleotide triphosphate hydrolases"/>
    <property type="match status" value="2"/>
</dbReference>
<dbReference type="Proteomes" id="UP000002071">
    <property type="component" value="Chromosome"/>
</dbReference>
<dbReference type="OrthoDB" id="238619at2157"/>
<dbReference type="InterPro" id="IPR055549">
    <property type="entry name" value="DUF7125"/>
</dbReference>
<evidence type="ECO:0000259" key="3">
    <source>
        <dbReference type="Pfam" id="PF01656"/>
    </source>
</evidence>
<dbReference type="PANTHER" id="PTHR43384:SF6">
    <property type="entry name" value="SEPTUM SITE-DETERMINING PROTEIN MIND HOMOLOG, CHLOROPLASTIC"/>
    <property type="match status" value="1"/>
</dbReference>
<evidence type="ECO:0000256" key="1">
    <source>
        <dbReference type="ARBA" id="ARBA00022741"/>
    </source>
</evidence>
<keyword evidence="5" id="KW-1185">Reference proteome</keyword>
<evidence type="ECO:0000313" key="4">
    <source>
        <dbReference type="EMBL" id="ACV10396.1"/>
    </source>
</evidence>
<dbReference type="eggNOG" id="arCOG06259">
    <property type="taxonomic scope" value="Archaea"/>
</dbReference>
<dbReference type="GO" id="GO:0005829">
    <property type="term" value="C:cytosol"/>
    <property type="evidence" value="ECO:0007669"/>
    <property type="project" value="TreeGrafter"/>
</dbReference>
<evidence type="ECO:0000256" key="2">
    <source>
        <dbReference type="ARBA" id="ARBA00022840"/>
    </source>
</evidence>
<dbReference type="eggNOG" id="arCOG01175">
    <property type="taxonomic scope" value="Archaea"/>
</dbReference>
<dbReference type="HOGENOM" id="CLU_629492_0_0_2"/>
<dbReference type="Pfam" id="PF01656">
    <property type="entry name" value="CbiA"/>
    <property type="match status" value="1"/>
</dbReference>
<dbReference type="KEGG" id="hut:Huta_0208"/>
<sequence length="425" mass="45114">MLAVAGTKGGCGKTTTAIGIAEAFARADVPAVAVDADRQLPNVHVIGDVDREPTLATIDEGDAVSDVAARSPRESNAQLLPAPLSSETVPFESTLSRVADAPARAVIDCPSGAGPDGVEPLSVADRVIVVTTDAKRSIEGARVTVEMAGRLDVPVAGIVVNQCESVPPTIVEATDSPVLAAVPDRPDPLAHPETRAAYDRVAAELTNRWDSKVPDATDRFTTGIDSLDAELGGGIPNGSVVSVVAEPNSQSEQLLYALTAARGTLYLSVERSQSLVQEAVETAAVTPGEPVIRHLDGPDVLSEAMEYVESLPDGANLVIDSMDLFERADRERFQKFMNGLLDRVRETESVVFLHCLDSEDEPALRPLTTHFADLVFELEVTMNVAGVSQRLTVPKHRGEPIPQETIELDLIAESVLPTRKQSVGD</sequence>
<accession>C7NPU9</accession>
<dbReference type="GO" id="GO:0009898">
    <property type="term" value="C:cytoplasmic side of plasma membrane"/>
    <property type="evidence" value="ECO:0007669"/>
    <property type="project" value="TreeGrafter"/>
</dbReference>
<dbReference type="InterPro" id="IPR002586">
    <property type="entry name" value="CobQ/CobB/MinD/ParA_Nub-bd_dom"/>
</dbReference>
<dbReference type="GO" id="GO:0051782">
    <property type="term" value="P:negative regulation of cell division"/>
    <property type="evidence" value="ECO:0007669"/>
    <property type="project" value="TreeGrafter"/>
</dbReference>
<dbReference type="SUPFAM" id="SSF52540">
    <property type="entry name" value="P-loop containing nucleoside triphosphate hydrolases"/>
    <property type="match status" value="2"/>
</dbReference>
<feature type="domain" description="CobQ/CobB/MinD/ParA nucleotide binding" evidence="3">
    <location>
        <begin position="2"/>
        <end position="166"/>
    </location>
</feature>
<dbReference type="PANTHER" id="PTHR43384">
    <property type="entry name" value="SEPTUM SITE-DETERMINING PROTEIN MIND HOMOLOG, CHLOROPLASTIC-RELATED"/>
    <property type="match status" value="1"/>
</dbReference>
<keyword evidence="1" id="KW-0547">Nucleotide-binding</keyword>